<dbReference type="Proteomes" id="UP000765509">
    <property type="component" value="Unassembled WGS sequence"/>
</dbReference>
<accession>A0A9Q3E984</accession>
<protein>
    <recommendedName>
        <fullName evidence="2">Retrotransposon gag domain-containing protein</fullName>
    </recommendedName>
</protein>
<reference evidence="3" key="1">
    <citation type="submission" date="2021-03" db="EMBL/GenBank/DDBJ databases">
        <title>Draft genome sequence of rust myrtle Austropuccinia psidii MF-1, a brazilian biotype.</title>
        <authorList>
            <person name="Quecine M.C."/>
            <person name="Pachon D.M.R."/>
            <person name="Bonatelli M.L."/>
            <person name="Correr F.H."/>
            <person name="Franceschini L.M."/>
            <person name="Leite T.F."/>
            <person name="Margarido G.R.A."/>
            <person name="Almeida C.A."/>
            <person name="Ferrarezi J.A."/>
            <person name="Labate C.A."/>
        </authorList>
    </citation>
    <scope>NUCLEOTIDE SEQUENCE</scope>
    <source>
        <strain evidence="3">MF-1</strain>
    </source>
</reference>
<organism evidence="3 4">
    <name type="scientific">Austropuccinia psidii MF-1</name>
    <dbReference type="NCBI Taxonomy" id="1389203"/>
    <lineage>
        <taxon>Eukaryota</taxon>
        <taxon>Fungi</taxon>
        <taxon>Dikarya</taxon>
        <taxon>Basidiomycota</taxon>
        <taxon>Pucciniomycotina</taxon>
        <taxon>Pucciniomycetes</taxon>
        <taxon>Pucciniales</taxon>
        <taxon>Sphaerophragmiaceae</taxon>
        <taxon>Austropuccinia</taxon>
    </lineage>
</organism>
<evidence type="ECO:0000259" key="2">
    <source>
        <dbReference type="Pfam" id="PF03732"/>
    </source>
</evidence>
<dbReference type="Pfam" id="PF03732">
    <property type="entry name" value="Retrotrans_gag"/>
    <property type="match status" value="1"/>
</dbReference>
<feature type="domain" description="Retrotransposon gag" evidence="2">
    <location>
        <begin position="76"/>
        <end position="167"/>
    </location>
</feature>
<evidence type="ECO:0000313" key="4">
    <source>
        <dbReference type="Proteomes" id="UP000765509"/>
    </source>
</evidence>
<name>A0A9Q3E984_9BASI</name>
<dbReference type="InterPro" id="IPR005162">
    <property type="entry name" value="Retrotrans_gag_dom"/>
</dbReference>
<proteinExistence type="predicted"/>
<gene>
    <name evidence="3" type="ORF">O181_058205</name>
</gene>
<evidence type="ECO:0000313" key="3">
    <source>
        <dbReference type="EMBL" id="MBW0518490.1"/>
    </source>
</evidence>
<feature type="region of interest" description="Disordered" evidence="1">
    <location>
        <begin position="1"/>
        <end position="36"/>
    </location>
</feature>
<keyword evidence="4" id="KW-1185">Reference proteome</keyword>
<dbReference type="EMBL" id="AVOT02026674">
    <property type="protein sequence ID" value="MBW0518490.1"/>
    <property type="molecule type" value="Genomic_DNA"/>
</dbReference>
<dbReference type="OrthoDB" id="5582182at2759"/>
<sequence length="188" mass="21490">MEGEEPSGRGAHSSSYPRYNSQDPAFKNSSRKAPDSFDGTQDHELIVFIQSCQLIFDNDQANFFSDRKKLLYSNSYVTGKAGKWIEPYLSNSSFEDPSYLLHSWPMLATQLLTLFGDPNEVRKAEQELDNLSMKESGHISLYTSDFRSSMSIIEDWGERAYIHVYRRELASELLDQPACHPGTFSRLQ</sequence>
<feature type="compositionally biased region" description="Polar residues" evidence="1">
    <location>
        <begin position="12"/>
        <end position="23"/>
    </location>
</feature>
<evidence type="ECO:0000256" key="1">
    <source>
        <dbReference type="SAM" id="MobiDB-lite"/>
    </source>
</evidence>
<comment type="caution">
    <text evidence="3">The sequence shown here is derived from an EMBL/GenBank/DDBJ whole genome shotgun (WGS) entry which is preliminary data.</text>
</comment>
<dbReference type="AlphaFoldDB" id="A0A9Q3E984"/>